<comment type="caution">
    <text evidence="6">The sequence shown here is derived from an EMBL/GenBank/DDBJ whole genome shotgun (WGS) entry which is preliminary data.</text>
</comment>
<feature type="repeat" description="WD" evidence="3">
    <location>
        <begin position="739"/>
        <end position="772"/>
    </location>
</feature>
<keyword evidence="1 3" id="KW-0853">WD repeat</keyword>
<evidence type="ECO:0000313" key="6">
    <source>
        <dbReference type="EMBL" id="KAL0071274.1"/>
    </source>
</evidence>
<evidence type="ECO:0000256" key="2">
    <source>
        <dbReference type="ARBA" id="ARBA00022737"/>
    </source>
</evidence>
<dbReference type="InterPro" id="IPR001810">
    <property type="entry name" value="F-box_dom"/>
</dbReference>
<dbReference type="SMART" id="SM00320">
    <property type="entry name" value="WD40"/>
    <property type="match status" value="7"/>
</dbReference>
<dbReference type="Proteomes" id="UP001437256">
    <property type="component" value="Unassembled WGS sequence"/>
</dbReference>
<organism evidence="6 7">
    <name type="scientific">Marasmius tenuissimus</name>
    <dbReference type="NCBI Taxonomy" id="585030"/>
    <lineage>
        <taxon>Eukaryota</taxon>
        <taxon>Fungi</taxon>
        <taxon>Dikarya</taxon>
        <taxon>Basidiomycota</taxon>
        <taxon>Agaricomycotina</taxon>
        <taxon>Agaricomycetes</taxon>
        <taxon>Agaricomycetidae</taxon>
        <taxon>Agaricales</taxon>
        <taxon>Marasmiineae</taxon>
        <taxon>Marasmiaceae</taxon>
        <taxon>Marasmius</taxon>
    </lineage>
</organism>
<evidence type="ECO:0000313" key="7">
    <source>
        <dbReference type="Proteomes" id="UP001437256"/>
    </source>
</evidence>
<accession>A0ABR3AE79</accession>
<evidence type="ECO:0000256" key="4">
    <source>
        <dbReference type="SAM" id="MobiDB-lite"/>
    </source>
</evidence>
<dbReference type="Gene3D" id="1.20.1280.50">
    <property type="match status" value="1"/>
</dbReference>
<evidence type="ECO:0000256" key="1">
    <source>
        <dbReference type="ARBA" id="ARBA00022574"/>
    </source>
</evidence>
<dbReference type="InterPro" id="IPR001680">
    <property type="entry name" value="WD40_rpt"/>
</dbReference>
<dbReference type="SUPFAM" id="SSF81383">
    <property type="entry name" value="F-box domain"/>
    <property type="match status" value="1"/>
</dbReference>
<feature type="repeat" description="WD" evidence="3">
    <location>
        <begin position="559"/>
        <end position="595"/>
    </location>
</feature>
<dbReference type="InterPro" id="IPR036322">
    <property type="entry name" value="WD40_repeat_dom_sf"/>
</dbReference>
<dbReference type="Pfam" id="PF12937">
    <property type="entry name" value="F-box-like"/>
    <property type="match status" value="1"/>
</dbReference>
<dbReference type="InterPro" id="IPR020472">
    <property type="entry name" value="WD40_PAC1"/>
</dbReference>
<feature type="repeat" description="WD" evidence="3">
    <location>
        <begin position="610"/>
        <end position="640"/>
    </location>
</feature>
<dbReference type="PANTHER" id="PTHR22847:SF745">
    <property type="entry name" value="F-BOX_WD REPEAT-CONTAINING PROTEIN 7"/>
    <property type="match status" value="1"/>
</dbReference>
<feature type="compositionally biased region" description="Low complexity" evidence="4">
    <location>
        <begin position="419"/>
        <end position="436"/>
    </location>
</feature>
<dbReference type="PRINTS" id="PR00320">
    <property type="entry name" value="GPROTEINBRPT"/>
</dbReference>
<evidence type="ECO:0000259" key="5">
    <source>
        <dbReference type="Pfam" id="PF12937"/>
    </source>
</evidence>
<sequence length="834" mass="91477">MSSSSSPPTTPIRQPKAVVDDVERPNSPSPSTSGFSLIAADEANDSDFWTYHNSARRPAFHSTPTLNYFSSPSSTYSASTYTQTSPFTSLPGSGGSGGLKTLFPRIWDVLVSSPTRSILNASPSRSQRQRAHTIYGTFPRVRTSQSSANTLVPFPTFSSPPSANDPFSSDFAIPSPSVPTVPHHRPSLSSSFSSSSYTHIDYSDLAPLDGEEGELIDVDDEACFPFPTSAKHPDGHLNLVFTCKYNCKFACAHPMAWKTVPRASFSRARVITGVDIVGSLPAELGLEILIYLATAPSSGLEDILACTSVSKTWRSLALDNAVWKQLFDARWGSCRITRDERILGRYLKKQKRRGIRYREKRLPPLPGCGEQLGEDLLALNYLFVFQERLELDRRWAGTAFTKRVISTPPTSYSPPPAITPSSSTSSSSTFLPISASNSLSPSVYNSLQSSPTSTIQMSLPGTYPRSRNSSPHRSHTPSLTPHYGNNGGPSRRSGSGEDSYQYDKFEPSYTNLEGHSDSVYCVEFAQGGTLEHDEYIFTGSRDRTIKMWNLTRGTCDGTFSGHEGSVLCLKFFWLSAKRGIMYTGSSDRTILVWDVWLEGNEGKAKVTTVLRGHGGGVLDLRVDDRWVVSCSKDAAVRIWSRDSIVPDEEGNGPEPHHILEGHEGPVNALGLEGGHVVSASGDGRMILWDVATGARLRTFEGHDRGLACIAFKDRFIVSGSNDCKIKIWSAENGKCVATLEGHEALVRALSFDTARGLLVSASYDKTVRVWDVAEVVRGSSDCPRPHLLREFRHTHTSHIFDVKFDYGRIVSTSHDQRVIITDFAKGLESVSLFV</sequence>
<feature type="compositionally biased region" description="Polar residues" evidence="4">
    <location>
        <begin position="437"/>
        <end position="459"/>
    </location>
</feature>
<dbReference type="InterPro" id="IPR015943">
    <property type="entry name" value="WD40/YVTN_repeat-like_dom_sf"/>
</dbReference>
<reference evidence="6 7" key="1">
    <citation type="submission" date="2024-05" db="EMBL/GenBank/DDBJ databases">
        <title>A draft genome resource for the thread blight pathogen Marasmius tenuissimus strain MS-2.</title>
        <authorList>
            <person name="Yulfo-Soto G.E."/>
            <person name="Baruah I.K."/>
            <person name="Amoako-Attah I."/>
            <person name="Bukari Y."/>
            <person name="Meinhardt L.W."/>
            <person name="Bailey B.A."/>
            <person name="Cohen S.P."/>
        </authorList>
    </citation>
    <scope>NUCLEOTIDE SEQUENCE [LARGE SCALE GENOMIC DNA]</scope>
    <source>
        <strain evidence="6 7">MS-2</strain>
    </source>
</reference>
<dbReference type="Pfam" id="PF00400">
    <property type="entry name" value="WD40"/>
    <property type="match status" value="6"/>
</dbReference>
<dbReference type="InterPro" id="IPR019775">
    <property type="entry name" value="WD40_repeat_CS"/>
</dbReference>
<dbReference type="InterPro" id="IPR036047">
    <property type="entry name" value="F-box-like_dom_sf"/>
</dbReference>
<protein>
    <recommendedName>
        <fullName evidence="5">F-box domain-containing protein</fullName>
    </recommendedName>
</protein>
<dbReference type="PROSITE" id="PS50082">
    <property type="entry name" value="WD_REPEATS_2"/>
    <property type="match status" value="6"/>
</dbReference>
<feature type="repeat" description="WD" evidence="3">
    <location>
        <begin position="699"/>
        <end position="738"/>
    </location>
</feature>
<proteinExistence type="predicted"/>
<dbReference type="Gene3D" id="2.130.10.10">
    <property type="entry name" value="YVTN repeat-like/Quinoprotein amine dehydrogenase"/>
    <property type="match status" value="2"/>
</dbReference>
<feature type="domain" description="F-box" evidence="5">
    <location>
        <begin position="278"/>
        <end position="327"/>
    </location>
</feature>
<dbReference type="PROSITE" id="PS50294">
    <property type="entry name" value="WD_REPEATS_REGION"/>
    <property type="match status" value="4"/>
</dbReference>
<keyword evidence="2" id="KW-0677">Repeat</keyword>
<dbReference type="SUPFAM" id="SSF50978">
    <property type="entry name" value="WD40 repeat-like"/>
    <property type="match status" value="1"/>
</dbReference>
<dbReference type="PANTHER" id="PTHR22847">
    <property type="entry name" value="WD40 REPEAT PROTEIN"/>
    <property type="match status" value="1"/>
</dbReference>
<gene>
    <name evidence="6" type="ORF">AAF712_001840</name>
</gene>
<keyword evidence="7" id="KW-1185">Reference proteome</keyword>
<feature type="repeat" description="WD" evidence="3">
    <location>
        <begin position="659"/>
        <end position="698"/>
    </location>
</feature>
<evidence type="ECO:0000256" key="3">
    <source>
        <dbReference type="PROSITE-ProRule" id="PRU00221"/>
    </source>
</evidence>
<dbReference type="CDD" id="cd00200">
    <property type="entry name" value="WD40"/>
    <property type="match status" value="1"/>
</dbReference>
<feature type="region of interest" description="Disordered" evidence="4">
    <location>
        <begin position="1"/>
        <end position="36"/>
    </location>
</feature>
<feature type="region of interest" description="Disordered" evidence="4">
    <location>
        <begin position="405"/>
        <end position="503"/>
    </location>
</feature>
<feature type="repeat" description="WD" evidence="3">
    <location>
        <begin position="512"/>
        <end position="558"/>
    </location>
</feature>
<dbReference type="EMBL" id="JBBXMP010000004">
    <property type="protein sequence ID" value="KAL0071274.1"/>
    <property type="molecule type" value="Genomic_DNA"/>
</dbReference>
<name>A0ABR3AE79_9AGAR</name>
<dbReference type="PROSITE" id="PS00678">
    <property type="entry name" value="WD_REPEATS_1"/>
    <property type="match status" value="4"/>
</dbReference>